<keyword evidence="5" id="KW-0418">Kinase</keyword>
<dbReference type="OrthoDB" id="9810730at2"/>
<dbReference type="InterPro" id="IPR001789">
    <property type="entry name" value="Sig_transdc_resp-reg_receiver"/>
</dbReference>
<evidence type="ECO:0000256" key="3">
    <source>
        <dbReference type="ARBA" id="ARBA00022553"/>
    </source>
</evidence>
<gene>
    <name evidence="11" type="ORF">E4L96_10125</name>
</gene>
<dbReference type="CDD" id="cd16934">
    <property type="entry name" value="HATPase_RsbT-like"/>
    <property type="match status" value="1"/>
</dbReference>
<name>A0A4Y9SJ53_9BURK</name>
<dbReference type="PROSITE" id="PS50109">
    <property type="entry name" value="HIS_KIN"/>
    <property type="match status" value="1"/>
</dbReference>
<dbReference type="Pfam" id="PF02518">
    <property type="entry name" value="HATPase_c"/>
    <property type="match status" value="1"/>
</dbReference>
<dbReference type="InterPro" id="IPR011006">
    <property type="entry name" value="CheY-like_superfamily"/>
</dbReference>
<dbReference type="RefSeq" id="WP_135207086.1">
    <property type="nucleotide sequence ID" value="NZ_SPVF01000128.1"/>
</dbReference>
<protein>
    <recommendedName>
        <fullName evidence="2">histidine kinase</fullName>
        <ecNumber evidence="2">2.7.13.3</ecNumber>
    </recommendedName>
</protein>
<evidence type="ECO:0000256" key="4">
    <source>
        <dbReference type="ARBA" id="ARBA00022679"/>
    </source>
</evidence>
<evidence type="ECO:0000256" key="6">
    <source>
        <dbReference type="ARBA" id="ARBA00023012"/>
    </source>
</evidence>
<dbReference type="SUPFAM" id="SSF55874">
    <property type="entry name" value="ATPase domain of HSP90 chaperone/DNA topoisomerase II/histidine kinase"/>
    <property type="match status" value="2"/>
</dbReference>
<dbReference type="InterPro" id="IPR036097">
    <property type="entry name" value="HisK_dim/P_sf"/>
</dbReference>
<dbReference type="Pfam" id="PF00512">
    <property type="entry name" value="HisKA"/>
    <property type="match status" value="1"/>
</dbReference>
<accession>A0A4Y9SJ53</accession>
<dbReference type="InterPro" id="IPR004358">
    <property type="entry name" value="Sig_transdc_His_kin-like_C"/>
</dbReference>
<dbReference type="PANTHER" id="PTHR43711">
    <property type="entry name" value="TWO-COMPONENT HISTIDINE KINASE"/>
    <property type="match status" value="1"/>
</dbReference>
<keyword evidence="6" id="KW-0902">Two-component regulatory system</keyword>
<feature type="domain" description="Histidine kinase" evidence="9">
    <location>
        <begin position="226"/>
        <end position="445"/>
    </location>
</feature>
<feature type="modified residue" description="4-aspartylphosphate" evidence="7">
    <location>
        <position position="515"/>
    </location>
</feature>
<dbReference type="PANTHER" id="PTHR43711:SF31">
    <property type="entry name" value="HISTIDINE KINASE"/>
    <property type="match status" value="1"/>
</dbReference>
<evidence type="ECO:0000256" key="7">
    <source>
        <dbReference type="PROSITE-ProRule" id="PRU00169"/>
    </source>
</evidence>
<evidence type="ECO:0000256" key="8">
    <source>
        <dbReference type="SAM" id="Coils"/>
    </source>
</evidence>
<evidence type="ECO:0000313" key="11">
    <source>
        <dbReference type="EMBL" id="TFW20842.1"/>
    </source>
</evidence>
<dbReference type="InterPro" id="IPR036890">
    <property type="entry name" value="HATPase_C_sf"/>
</dbReference>
<dbReference type="InterPro" id="IPR003594">
    <property type="entry name" value="HATPase_dom"/>
</dbReference>
<comment type="caution">
    <text evidence="11">The sequence shown here is derived from an EMBL/GenBank/DDBJ whole genome shotgun (WGS) entry which is preliminary data.</text>
</comment>
<dbReference type="SUPFAM" id="SSF47384">
    <property type="entry name" value="Homodimeric domain of signal transducing histidine kinase"/>
    <property type="match status" value="1"/>
</dbReference>
<dbReference type="CDD" id="cd00082">
    <property type="entry name" value="HisKA"/>
    <property type="match status" value="1"/>
</dbReference>
<dbReference type="SMART" id="SM00448">
    <property type="entry name" value="REC"/>
    <property type="match status" value="1"/>
</dbReference>
<dbReference type="PROSITE" id="PS50110">
    <property type="entry name" value="RESPONSE_REGULATORY"/>
    <property type="match status" value="1"/>
</dbReference>
<dbReference type="Pfam" id="PF00072">
    <property type="entry name" value="Response_reg"/>
    <property type="match status" value="1"/>
</dbReference>
<keyword evidence="12" id="KW-1185">Reference proteome</keyword>
<dbReference type="Gene3D" id="1.10.287.130">
    <property type="match status" value="1"/>
</dbReference>
<organism evidence="11 12">
    <name type="scientific">Zemynaea arenosa</name>
    <dbReference type="NCBI Taxonomy" id="2561931"/>
    <lineage>
        <taxon>Bacteria</taxon>
        <taxon>Pseudomonadati</taxon>
        <taxon>Pseudomonadota</taxon>
        <taxon>Betaproteobacteria</taxon>
        <taxon>Burkholderiales</taxon>
        <taxon>Oxalobacteraceae</taxon>
        <taxon>Telluria group</taxon>
        <taxon>Zemynaea</taxon>
    </lineage>
</organism>
<dbReference type="Gene3D" id="3.40.50.2300">
    <property type="match status" value="1"/>
</dbReference>
<dbReference type="InterPro" id="IPR005467">
    <property type="entry name" value="His_kinase_dom"/>
</dbReference>
<comment type="catalytic activity">
    <reaction evidence="1">
        <text>ATP + protein L-histidine = ADP + protein N-phospho-L-histidine.</text>
        <dbReference type="EC" id="2.7.13.3"/>
    </reaction>
</comment>
<dbReference type="Gene3D" id="3.30.565.10">
    <property type="entry name" value="Histidine kinase-like ATPase, C-terminal domain"/>
    <property type="match status" value="2"/>
</dbReference>
<feature type="domain" description="Response regulatory" evidence="10">
    <location>
        <begin position="466"/>
        <end position="579"/>
    </location>
</feature>
<dbReference type="InterPro" id="IPR003661">
    <property type="entry name" value="HisK_dim/P_dom"/>
</dbReference>
<evidence type="ECO:0000259" key="10">
    <source>
        <dbReference type="PROSITE" id="PS50110"/>
    </source>
</evidence>
<dbReference type="PRINTS" id="PR00344">
    <property type="entry name" value="BCTRLSENSOR"/>
</dbReference>
<dbReference type="GO" id="GO:0000155">
    <property type="term" value="F:phosphorelay sensor kinase activity"/>
    <property type="evidence" value="ECO:0007669"/>
    <property type="project" value="InterPro"/>
</dbReference>
<evidence type="ECO:0000256" key="2">
    <source>
        <dbReference type="ARBA" id="ARBA00012438"/>
    </source>
</evidence>
<dbReference type="Proteomes" id="UP000298438">
    <property type="component" value="Unassembled WGS sequence"/>
</dbReference>
<keyword evidence="4" id="KW-0808">Transferase</keyword>
<evidence type="ECO:0000259" key="9">
    <source>
        <dbReference type="PROSITE" id="PS50109"/>
    </source>
</evidence>
<dbReference type="EC" id="2.7.13.3" evidence="2"/>
<evidence type="ECO:0000313" key="12">
    <source>
        <dbReference type="Proteomes" id="UP000298438"/>
    </source>
</evidence>
<feature type="coiled-coil region" evidence="8">
    <location>
        <begin position="161"/>
        <end position="195"/>
    </location>
</feature>
<dbReference type="InterPro" id="IPR050736">
    <property type="entry name" value="Sensor_HK_Regulatory"/>
</dbReference>
<dbReference type="SMART" id="SM00388">
    <property type="entry name" value="HisKA"/>
    <property type="match status" value="1"/>
</dbReference>
<dbReference type="SMART" id="SM00387">
    <property type="entry name" value="HATPase_c"/>
    <property type="match status" value="2"/>
</dbReference>
<sequence length="587" mass="64719">MSFRILSLLIDSELDVVAARQRARQVAELCGFGSQDQARIGTAVSELARNVYNYARTGRVEFAIEGETAPQVLVVRIEDRGPGIPHLDLVLSGRYKSTTGMGLGILGARRLMDRCDIQTAPDQGTAITLRKLLPPEAPRLTASDIGHMGSDLAALPEDMTLTEVQQQNKELLGALAELKGRQDELLQLTRELEDTNRGVVALYAELDEKADHLRRADEMKSRFLSNMSHEFRTPLSSIRALAKLLLDRVDGELTTEQDKQVRFILKGAESLTELVDDLLDLAKIEAGKIEIRAGEFEVTELFSALRGMLRPLLVASTLDLVFEDPAEPIVMYTDEAKLSQILRNFISNALKFTEQGEVRVSAVRDQQGMVRFAVRDTGLGIAPEHQQIIFEEFSQVENRLQNRVKGTGLGLPLCRKLAMLLGGHVELLSTPGKGSMFTAVVPPQYAPPEPDSPYGSAAAAQEQGLPVLVVEDDQATVLLYRKYFSGTRFRVVAARSVYEAEQLWSAVRPVAVVLDLYLNGEDTWRWLANLKESGERRTVPVVIASEVADQDKAFALGADAYFLKPVVREELLATLNSLCPAPAQVMG</sequence>
<evidence type="ECO:0000256" key="1">
    <source>
        <dbReference type="ARBA" id="ARBA00000085"/>
    </source>
</evidence>
<evidence type="ECO:0000256" key="5">
    <source>
        <dbReference type="ARBA" id="ARBA00022777"/>
    </source>
</evidence>
<dbReference type="SUPFAM" id="SSF52172">
    <property type="entry name" value="CheY-like"/>
    <property type="match status" value="1"/>
</dbReference>
<dbReference type="AlphaFoldDB" id="A0A4Y9SJ53"/>
<proteinExistence type="predicted"/>
<dbReference type="CDD" id="cd00156">
    <property type="entry name" value="REC"/>
    <property type="match status" value="1"/>
</dbReference>
<reference evidence="11 12" key="1">
    <citation type="submission" date="2019-03" db="EMBL/GenBank/DDBJ databases">
        <title>Draft Genome Sequence of Massilia arenosa sp. nov., a Novel Massilia Species Isolated from a Sandy-loam Maize Soil.</title>
        <authorList>
            <person name="Raths R."/>
            <person name="Peta V."/>
            <person name="Bucking H."/>
        </authorList>
    </citation>
    <scope>NUCLEOTIDE SEQUENCE [LARGE SCALE GENOMIC DNA]</scope>
    <source>
        <strain evidence="11 12">MC02</strain>
    </source>
</reference>
<dbReference type="CDD" id="cd16922">
    <property type="entry name" value="HATPase_EvgS-ArcB-TorS-like"/>
    <property type="match status" value="1"/>
</dbReference>
<dbReference type="Pfam" id="PF13581">
    <property type="entry name" value="HATPase_c_2"/>
    <property type="match status" value="1"/>
</dbReference>
<keyword evidence="8" id="KW-0175">Coiled coil</keyword>
<keyword evidence="3 7" id="KW-0597">Phosphoprotein</keyword>
<dbReference type="EMBL" id="SPVF01000128">
    <property type="protein sequence ID" value="TFW20842.1"/>
    <property type="molecule type" value="Genomic_DNA"/>
</dbReference>